<keyword evidence="5" id="KW-0679">Respiratory chain</keyword>
<evidence type="ECO:0000313" key="16">
    <source>
        <dbReference type="EMBL" id="AZH24232.1"/>
    </source>
</evidence>
<comment type="subcellular location">
    <subcellularLocation>
        <location evidence="1">Membrane</location>
        <topology evidence="1">Multi-pass membrane protein</topology>
    </subcellularLocation>
</comment>
<dbReference type="KEGG" id="haer:DU502_02070"/>
<keyword evidence="19" id="KW-1185">Reference proteome</keyword>
<dbReference type="Pfam" id="PF00116">
    <property type="entry name" value="COX2"/>
    <property type="match status" value="1"/>
</dbReference>
<dbReference type="InterPro" id="IPR014222">
    <property type="entry name" value="Cyt_c_oxidase_su2"/>
</dbReference>
<dbReference type="GeneID" id="38470034"/>
<feature type="transmembrane region" description="Helical" evidence="14">
    <location>
        <begin position="83"/>
        <end position="103"/>
    </location>
</feature>
<evidence type="ECO:0000256" key="11">
    <source>
        <dbReference type="ARBA" id="ARBA00023008"/>
    </source>
</evidence>
<feature type="domain" description="Cytochrome oxidase subunit II copper A binding" evidence="15">
    <location>
        <begin position="117"/>
        <end position="228"/>
    </location>
</feature>
<feature type="region of interest" description="Disordered" evidence="13">
    <location>
        <begin position="228"/>
        <end position="252"/>
    </location>
</feature>
<dbReference type="PANTHER" id="PTHR22888:SF9">
    <property type="entry name" value="CYTOCHROME C OXIDASE SUBUNIT 2"/>
    <property type="match status" value="1"/>
</dbReference>
<dbReference type="GO" id="GO:0042773">
    <property type="term" value="P:ATP synthesis coupled electron transport"/>
    <property type="evidence" value="ECO:0007669"/>
    <property type="project" value="TreeGrafter"/>
</dbReference>
<reference evidence="16 19" key="2">
    <citation type="submission" date="2018-07" db="EMBL/GenBank/DDBJ databases">
        <title>Genome sequences of Haloplanus aerogenes JCM 16430T.</title>
        <authorList>
            <person name="Kim Y.B."/>
            <person name="Roh S.W."/>
        </authorList>
    </citation>
    <scope>NUCLEOTIDE SEQUENCE [LARGE SCALE GENOMIC DNA]</scope>
    <source>
        <strain evidence="16 19">JCM 16430</strain>
    </source>
</reference>
<evidence type="ECO:0000256" key="3">
    <source>
        <dbReference type="ARBA" id="ARBA00012949"/>
    </source>
</evidence>
<keyword evidence="7" id="KW-0479">Metal-binding</keyword>
<proteinExistence type="inferred from homology"/>
<evidence type="ECO:0000256" key="13">
    <source>
        <dbReference type="SAM" id="MobiDB-lite"/>
    </source>
</evidence>
<dbReference type="EC" id="7.1.1.9" evidence="3"/>
<dbReference type="InterPro" id="IPR001505">
    <property type="entry name" value="Copper_CuA"/>
</dbReference>
<keyword evidence="12 14" id="KW-0472">Membrane</keyword>
<dbReference type="PROSITE" id="PS00078">
    <property type="entry name" value="COX2"/>
    <property type="match status" value="1"/>
</dbReference>
<evidence type="ECO:0000256" key="9">
    <source>
        <dbReference type="ARBA" id="ARBA00022982"/>
    </source>
</evidence>
<name>A0A3G8QS06_9EURY</name>
<dbReference type="PANTHER" id="PTHR22888">
    <property type="entry name" value="CYTOCHROME C OXIDASE, SUBUNIT II"/>
    <property type="match status" value="1"/>
</dbReference>
<dbReference type="OrthoDB" id="3372at2157"/>
<dbReference type="PROSITE" id="PS50857">
    <property type="entry name" value="COX2_CUA"/>
    <property type="match status" value="1"/>
</dbReference>
<evidence type="ECO:0000313" key="18">
    <source>
        <dbReference type="Proteomes" id="UP000277326"/>
    </source>
</evidence>
<dbReference type="Proteomes" id="UP000282007">
    <property type="component" value="Chromosome"/>
</dbReference>
<dbReference type="RefSeq" id="WP_121920020.1">
    <property type="nucleotide sequence ID" value="NZ_CP034145.1"/>
</dbReference>
<dbReference type="InterPro" id="IPR008972">
    <property type="entry name" value="Cupredoxin"/>
</dbReference>
<evidence type="ECO:0000256" key="1">
    <source>
        <dbReference type="ARBA" id="ARBA00004141"/>
    </source>
</evidence>
<organism evidence="16 19">
    <name type="scientific">Haloplanus aerogenes</name>
    <dbReference type="NCBI Taxonomy" id="660522"/>
    <lineage>
        <taxon>Archaea</taxon>
        <taxon>Methanobacteriati</taxon>
        <taxon>Methanobacteriota</taxon>
        <taxon>Stenosarchaea group</taxon>
        <taxon>Halobacteria</taxon>
        <taxon>Halobacteriales</taxon>
        <taxon>Haloferacaceae</taxon>
        <taxon>Haloplanus</taxon>
    </lineage>
</organism>
<evidence type="ECO:0000313" key="17">
    <source>
        <dbReference type="EMBL" id="RMB24140.1"/>
    </source>
</evidence>
<dbReference type="GO" id="GO:0016491">
    <property type="term" value="F:oxidoreductase activity"/>
    <property type="evidence" value="ECO:0007669"/>
    <property type="project" value="UniProtKB-KW"/>
</dbReference>
<dbReference type="InterPro" id="IPR002429">
    <property type="entry name" value="CcO_II-like_C"/>
</dbReference>
<evidence type="ECO:0000256" key="6">
    <source>
        <dbReference type="ARBA" id="ARBA00022692"/>
    </source>
</evidence>
<evidence type="ECO:0000256" key="7">
    <source>
        <dbReference type="ARBA" id="ARBA00022723"/>
    </source>
</evidence>
<evidence type="ECO:0000256" key="2">
    <source>
        <dbReference type="ARBA" id="ARBA00007866"/>
    </source>
</evidence>
<evidence type="ECO:0000259" key="15">
    <source>
        <dbReference type="PROSITE" id="PS50857"/>
    </source>
</evidence>
<evidence type="ECO:0000256" key="4">
    <source>
        <dbReference type="ARBA" id="ARBA00022448"/>
    </source>
</evidence>
<dbReference type="InterPro" id="IPR036257">
    <property type="entry name" value="Cyt_c_oxidase_su2_TM_sf"/>
</dbReference>
<keyword evidence="4" id="KW-0813">Transport</keyword>
<sequence>MITLVSVYRGLLLTAVVPRGTRAYVFQRIYVVFLILGTVVGIVVIAYMLYKAYKYRASAHAGDDRDRPSVGEIPTGSGGGRKLFVSFTLSAIIVVSLIAWTYFTLLYVEDPEPVTEGEPLEVRVVGHQFYWEFVYPNGHSSANTLRVPVDRRVELTVTSADVFHNFGVPELRAKADAIPGQETDTWFIAPETGTYQAHCYELCGAGHSYMDGTVRVMERDEYRTWYANTTSSGSGNASASAVGETGVSERVA</sequence>
<accession>A0A3G8QS06</accession>
<keyword evidence="6 14" id="KW-0812">Transmembrane</keyword>
<dbReference type="CDD" id="cd13918">
    <property type="entry name" value="CuRO_HCO_II_like_6"/>
    <property type="match status" value="1"/>
</dbReference>
<dbReference type="AlphaFoldDB" id="A0A3G8QS06"/>
<dbReference type="Gene3D" id="2.60.40.420">
    <property type="entry name" value="Cupredoxins - blue copper proteins"/>
    <property type="match status" value="1"/>
</dbReference>
<keyword evidence="16" id="KW-0560">Oxidoreductase</keyword>
<reference evidence="17 18" key="1">
    <citation type="journal article" date="2015" name="Stand. Genomic Sci.">
        <title>Genomic Encyclopedia of Bacterial and Archaeal Type Strains, Phase III: the genomes of soil and plant-associated and newly described type strains.</title>
        <authorList>
            <person name="Whitman W.B."/>
            <person name="Woyke T."/>
            <person name="Klenk H.P."/>
            <person name="Zhou Y."/>
            <person name="Lilburn T.G."/>
            <person name="Beck B.J."/>
            <person name="De Vos P."/>
            <person name="Vandamme P."/>
            <person name="Eisen J.A."/>
            <person name="Garrity G."/>
            <person name="Hugenholtz P."/>
            <person name="Kyrpides N.C."/>
        </authorList>
    </citation>
    <scope>NUCLEOTIDE SEQUENCE [LARGE SCALE GENOMIC DNA]</scope>
    <source>
        <strain evidence="17 18">CGMCC 1.10124</strain>
    </source>
</reference>
<dbReference type="SUPFAM" id="SSF49503">
    <property type="entry name" value="Cupredoxins"/>
    <property type="match status" value="1"/>
</dbReference>
<comment type="similarity">
    <text evidence="2">Belongs to the cytochrome c oxidase subunit 2 family.</text>
</comment>
<dbReference type="GO" id="GO:0005507">
    <property type="term" value="F:copper ion binding"/>
    <property type="evidence" value="ECO:0007669"/>
    <property type="project" value="InterPro"/>
</dbReference>
<dbReference type="EMBL" id="REFS01000002">
    <property type="protein sequence ID" value="RMB24140.1"/>
    <property type="molecule type" value="Genomic_DNA"/>
</dbReference>
<feature type="transmembrane region" description="Helical" evidence="14">
    <location>
        <begin position="29"/>
        <end position="50"/>
    </location>
</feature>
<evidence type="ECO:0000256" key="8">
    <source>
        <dbReference type="ARBA" id="ARBA00022967"/>
    </source>
</evidence>
<evidence type="ECO:0000256" key="10">
    <source>
        <dbReference type="ARBA" id="ARBA00022989"/>
    </source>
</evidence>
<evidence type="ECO:0000256" key="12">
    <source>
        <dbReference type="ARBA" id="ARBA00023136"/>
    </source>
</evidence>
<keyword evidence="8" id="KW-1278">Translocase</keyword>
<dbReference type="Proteomes" id="UP000277326">
    <property type="component" value="Unassembled WGS sequence"/>
</dbReference>
<dbReference type="InterPro" id="IPR045187">
    <property type="entry name" value="CcO_II"/>
</dbReference>
<dbReference type="EMBL" id="CP034145">
    <property type="protein sequence ID" value="AZH24232.1"/>
    <property type="molecule type" value="Genomic_DNA"/>
</dbReference>
<dbReference type="NCBIfam" id="TIGR02866">
    <property type="entry name" value="CoxB"/>
    <property type="match status" value="1"/>
</dbReference>
<keyword evidence="9" id="KW-0249">Electron transport</keyword>
<dbReference type="GO" id="GO:0004129">
    <property type="term" value="F:cytochrome-c oxidase activity"/>
    <property type="evidence" value="ECO:0007669"/>
    <property type="project" value="UniProtKB-EC"/>
</dbReference>
<keyword evidence="11" id="KW-0186">Copper</keyword>
<reference evidence="17" key="3">
    <citation type="submission" date="2018-10" db="EMBL/GenBank/DDBJ databases">
        <authorList>
            <person name="Whitman W."/>
            <person name="Huntemann M."/>
            <person name="Clum A."/>
            <person name="Pillay M."/>
            <person name="Palaniappan K."/>
            <person name="Varghese N."/>
            <person name="Mikhailova N."/>
            <person name="Stamatis D."/>
            <person name="Reddy T."/>
            <person name="Daum C."/>
            <person name="Shapiro N."/>
            <person name="Ivanova N."/>
            <person name="Kyrpides N."/>
            <person name="Woyke T."/>
        </authorList>
    </citation>
    <scope>NUCLEOTIDE SEQUENCE</scope>
    <source>
        <strain evidence="17">CGMCC 1.10124</strain>
    </source>
</reference>
<evidence type="ECO:0000313" key="19">
    <source>
        <dbReference type="Proteomes" id="UP000282007"/>
    </source>
</evidence>
<keyword evidence="10 14" id="KW-1133">Transmembrane helix</keyword>
<feature type="compositionally biased region" description="Low complexity" evidence="13">
    <location>
        <begin position="228"/>
        <end position="241"/>
    </location>
</feature>
<dbReference type="Gene3D" id="1.10.287.90">
    <property type="match status" value="1"/>
</dbReference>
<evidence type="ECO:0000256" key="14">
    <source>
        <dbReference type="SAM" id="Phobius"/>
    </source>
</evidence>
<gene>
    <name evidence="16" type="primary">coxB</name>
    <name evidence="17" type="ORF">ATH50_1380</name>
    <name evidence="16" type="ORF">DU502_02070</name>
</gene>
<evidence type="ECO:0000256" key="5">
    <source>
        <dbReference type="ARBA" id="ARBA00022660"/>
    </source>
</evidence>
<protein>
    <recommendedName>
        <fullName evidence="3">cytochrome-c oxidase</fullName>
        <ecNumber evidence="3">7.1.1.9</ecNumber>
    </recommendedName>
</protein>
<dbReference type="GO" id="GO:0016020">
    <property type="term" value="C:membrane"/>
    <property type="evidence" value="ECO:0007669"/>
    <property type="project" value="UniProtKB-SubCell"/>
</dbReference>